<dbReference type="Proteomes" id="UP000709295">
    <property type="component" value="Unassembled WGS sequence"/>
</dbReference>
<dbReference type="EMBL" id="JAENGY010001918">
    <property type="protein sequence ID" value="KAG6946264.1"/>
    <property type="molecule type" value="Genomic_DNA"/>
</dbReference>
<comment type="caution">
    <text evidence="1">The sequence shown here is derived from an EMBL/GenBank/DDBJ whole genome shotgun (WGS) entry which is preliminary data.</text>
</comment>
<evidence type="ECO:0000313" key="1">
    <source>
        <dbReference type="EMBL" id="KAG6946264.1"/>
    </source>
</evidence>
<keyword evidence="2" id="KW-1185">Reference proteome</keyword>
<name>A0A8J5ICW7_9STRA</name>
<protein>
    <recommendedName>
        <fullName evidence="3">Transposase</fullName>
    </recommendedName>
</protein>
<organism evidence="1 2">
    <name type="scientific">Phytophthora aleatoria</name>
    <dbReference type="NCBI Taxonomy" id="2496075"/>
    <lineage>
        <taxon>Eukaryota</taxon>
        <taxon>Sar</taxon>
        <taxon>Stramenopiles</taxon>
        <taxon>Oomycota</taxon>
        <taxon>Peronosporomycetes</taxon>
        <taxon>Peronosporales</taxon>
        <taxon>Peronosporaceae</taxon>
        <taxon>Phytophthora</taxon>
    </lineage>
</organism>
<gene>
    <name evidence="1" type="ORF">JG688_00016143</name>
</gene>
<sequence>MRRYDFLLKMSHVVAFVKEEYELWVLKYLEASKVANLYRLLQRFVHRHGYSFRRPTRTVLSTEELRLEQEKFARDTGAALAKTYCRECIFNADETAVYYDEEPGA</sequence>
<proteinExistence type="predicted"/>
<evidence type="ECO:0000313" key="2">
    <source>
        <dbReference type="Proteomes" id="UP000709295"/>
    </source>
</evidence>
<accession>A0A8J5ICW7</accession>
<evidence type="ECO:0008006" key="3">
    <source>
        <dbReference type="Google" id="ProtNLM"/>
    </source>
</evidence>
<dbReference type="AlphaFoldDB" id="A0A8J5ICW7"/>
<reference evidence="1" key="1">
    <citation type="submission" date="2021-01" db="EMBL/GenBank/DDBJ databases">
        <title>Phytophthora aleatoria, a newly-described species from Pinus radiata is distinct from Phytophthora cactorum isolates based on comparative genomics.</title>
        <authorList>
            <person name="Mcdougal R."/>
            <person name="Panda P."/>
            <person name="Williams N."/>
            <person name="Studholme D.J."/>
        </authorList>
    </citation>
    <scope>NUCLEOTIDE SEQUENCE</scope>
    <source>
        <strain evidence="1">NZFS 4037</strain>
    </source>
</reference>